<feature type="transmembrane region" description="Helical" evidence="2">
    <location>
        <begin position="156"/>
        <end position="174"/>
    </location>
</feature>
<dbReference type="OrthoDB" id="231513at2"/>
<gene>
    <name evidence="4" type="ORF">Fuma_04537</name>
</gene>
<keyword evidence="2" id="KW-0472">Membrane</keyword>
<dbReference type="InterPro" id="IPR052901">
    <property type="entry name" value="Bact_TGase-like"/>
</dbReference>
<feature type="transmembrane region" description="Helical" evidence="2">
    <location>
        <begin position="41"/>
        <end position="60"/>
    </location>
</feature>
<keyword evidence="5" id="KW-1185">Reference proteome</keyword>
<dbReference type="InterPro" id="IPR038765">
    <property type="entry name" value="Papain-like_cys_pep_sf"/>
</dbReference>
<dbReference type="KEGG" id="fmr:Fuma_04537"/>
<feature type="transmembrane region" description="Helical" evidence="2">
    <location>
        <begin position="66"/>
        <end position="88"/>
    </location>
</feature>
<dbReference type="InterPro" id="IPR002931">
    <property type="entry name" value="Transglutaminase-like"/>
</dbReference>
<feature type="transmembrane region" description="Helical" evidence="2">
    <location>
        <begin position="214"/>
        <end position="234"/>
    </location>
</feature>
<organism evidence="4 5">
    <name type="scientific">Fuerstiella marisgermanici</name>
    <dbReference type="NCBI Taxonomy" id="1891926"/>
    <lineage>
        <taxon>Bacteria</taxon>
        <taxon>Pseudomonadati</taxon>
        <taxon>Planctomycetota</taxon>
        <taxon>Planctomycetia</taxon>
        <taxon>Planctomycetales</taxon>
        <taxon>Planctomycetaceae</taxon>
        <taxon>Fuerstiella</taxon>
    </lineage>
</organism>
<evidence type="ECO:0000313" key="4">
    <source>
        <dbReference type="EMBL" id="APZ94887.1"/>
    </source>
</evidence>
<dbReference type="RefSeq" id="WP_145944315.1">
    <property type="nucleotide sequence ID" value="NZ_CP017641.1"/>
</dbReference>
<accession>A0A1P8WLF4</accession>
<dbReference type="SMART" id="SM00460">
    <property type="entry name" value="TGc"/>
    <property type="match status" value="1"/>
</dbReference>
<feature type="compositionally biased region" description="Polar residues" evidence="1">
    <location>
        <begin position="8"/>
        <end position="21"/>
    </location>
</feature>
<evidence type="ECO:0000256" key="2">
    <source>
        <dbReference type="SAM" id="Phobius"/>
    </source>
</evidence>
<dbReference type="SUPFAM" id="SSF54001">
    <property type="entry name" value="Cysteine proteinases"/>
    <property type="match status" value="1"/>
</dbReference>
<feature type="transmembrane region" description="Helical" evidence="2">
    <location>
        <begin position="180"/>
        <end position="202"/>
    </location>
</feature>
<dbReference type="EMBL" id="CP017641">
    <property type="protein sequence ID" value="APZ94887.1"/>
    <property type="molecule type" value="Genomic_DNA"/>
</dbReference>
<feature type="transmembrane region" description="Helical" evidence="2">
    <location>
        <begin position="100"/>
        <end position="119"/>
    </location>
</feature>
<sequence>MLALKSRLLSTSSNDQSTLNRKSVKPSDDDGSNPRLSTLRLQSACIVAALTAAIIFTLTEHDDHQHTFWCAFEIAMQILLVIVGTAFFRTRLRLLHDSSVIMPLLAMVVMLSLLCEPIQRLILGHGHAFEILVMHSQSNLMLALTVCGFRVRFQRLAMMIAVFLTIFSCTISNANGLIPLTLFFSLTCVTWLVLSWWETVDCRLVDHKPRRRPVLWMTGCAGILLMLLLPSLGFGNNTLTTALKGFMPSSGGSGSFDPFSRGGVNDGDALVAGNENIKSFAPLDDAPFLDSDKPSLYDVFNDQFDEPPKRIKDQQRAVALPADLMKHVHQKMAEAKQAGREFSLIRDERTADRRKIRDLDSPAAFYVAGRVPARFRMEVYEHFDGVTWYPLDGERPELSELSARKKMRQVEGRHWLEIPSSCRAFEIDEGSVTHSVKIANLDGNAIPSPPQLVGVSIAQVDREDMYTVSRHGIAGLQRKSIPEMTPINVISEYVSRSLLANCSIVGLASPTSNITRALPITNNRAAVRKLAEQWTVGLPRGWQQIAAIESRLREHCVLDREVKASSSSESPVADFLLNTRRGPEYLFAASAACLLRSLDYPARMVSGFYADPKNYDTRKQHTAVFAHNAHFWCEVGIGMNTWITIEASPGYEIAQPPPGFLDRIWNALAAVGLLAADNALPLLLTLVVLTLLIVNRRFVVDGVLTVRWRMAGSHAPDKRALQLATLIERRLKLARLSRDSGTTLKRWTRRKKFLPVRRELARVADIADHAMFGDGTLNLSDHKALDCLAAFLSYRRLRTLHQQQTQDLSHTS</sequence>
<dbReference type="AlphaFoldDB" id="A0A1P8WLF4"/>
<reference evidence="4 5" key="1">
    <citation type="journal article" date="2016" name="Front. Microbiol.">
        <title>Fuerstia marisgermanicae gen. nov., sp. nov., an Unusual Member of the Phylum Planctomycetes from the German Wadden Sea.</title>
        <authorList>
            <person name="Kohn T."/>
            <person name="Heuer A."/>
            <person name="Jogler M."/>
            <person name="Vollmers J."/>
            <person name="Boedeker C."/>
            <person name="Bunk B."/>
            <person name="Rast P."/>
            <person name="Borchert D."/>
            <person name="Glockner I."/>
            <person name="Freese H.M."/>
            <person name="Klenk H.P."/>
            <person name="Overmann J."/>
            <person name="Kaster A.K."/>
            <person name="Rohde M."/>
            <person name="Wiegand S."/>
            <person name="Jogler C."/>
        </authorList>
    </citation>
    <scope>NUCLEOTIDE SEQUENCE [LARGE SCALE GENOMIC DNA]</scope>
    <source>
        <strain evidence="4 5">NH11</strain>
    </source>
</reference>
<evidence type="ECO:0000259" key="3">
    <source>
        <dbReference type="SMART" id="SM00460"/>
    </source>
</evidence>
<proteinExistence type="predicted"/>
<keyword evidence="2" id="KW-0812">Transmembrane</keyword>
<keyword evidence="2" id="KW-1133">Transmembrane helix</keyword>
<evidence type="ECO:0000256" key="1">
    <source>
        <dbReference type="SAM" id="MobiDB-lite"/>
    </source>
</evidence>
<dbReference type="Gene3D" id="3.10.620.30">
    <property type="match status" value="1"/>
</dbReference>
<dbReference type="STRING" id="1891926.Fuma_04537"/>
<dbReference type="PANTHER" id="PTHR42736">
    <property type="entry name" value="PROTEIN-GLUTAMINE GAMMA-GLUTAMYLTRANSFERASE"/>
    <property type="match status" value="1"/>
</dbReference>
<evidence type="ECO:0000313" key="5">
    <source>
        <dbReference type="Proteomes" id="UP000187735"/>
    </source>
</evidence>
<name>A0A1P8WLF4_9PLAN</name>
<feature type="domain" description="Transglutaminase-like" evidence="3">
    <location>
        <begin position="576"/>
        <end position="649"/>
    </location>
</feature>
<feature type="region of interest" description="Disordered" evidence="1">
    <location>
        <begin position="1"/>
        <end position="34"/>
    </location>
</feature>
<dbReference type="PANTHER" id="PTHR42736:SF1">
    <property type="entry name" value="PROTEIN-GLUTAMINE GAMMA-GLUTAMYLTRANSFERASE"/>
    <property type="match status" value="1"/>
</dbReference>
<dbReference type="Proteomes" id="UP000187735">
    <property type="component" value="Chromosome"/>
</dbReference>
<dbReference type="Pfam" id="PF01841">
    <property type="entry name" value="Transglut_core"/>
    <property type="match status" value="1"/>
</dbReference>
<protein>
    <submittedName>
        <fullName evidence="4">Transglutaminase-like superfamily protein</fullName>
    </submittedName>
</protein>